<dbReference type="Proteomes" id="UP001418222">
    <property type="component" value="Unassembled WGS sequence"/>
</dbReference>
<reference evidence="2 3" key="1">
    <citation type="journal article" date="2022" name="Nat. Plants">
        <title>Genomes of leafy and leafless Platanthera orchids illuminate the evolution of mycoheterotrophy.</title>
        <authorList>
            <person name="Li M.H."/>
            <person name="Liu K.W."/>
            <person name="Li Z."/>
            <person name="Lu H.C."/>
            <person name="Ye Q.L."/>
            <person name="Zhang D."/>
            <person name="Wang J.Y."/>
            <person name="Li Y.F."/>
            <person name="Zhong Z.M."/>
            <person name="Liu X."/>
            <person name="Yu X."/>
            <person name="Liu D.K."/>
            <person name="Tu X.D."/>
            <person name="Liu B."/>
            <person name="Hao Y."/>
            <person name="Liao X.Y."/>
            <person name="Jiang Y.T."/>
            <person name="Sun W.H."/>
            <person name="Chen J."/>
            <person name="Chen Y.Q."/>
            <person name="Ai Y."/>
            <person name="Zhai J.W."/>
            <person name="Wu S.S."/>
            <person name="Zhou Z."/>
            <person name="Hsiao Y.Y."/>
            <person name="Wu W.L."/>
            <person name="Chen Y.Y."/>
            <person name="Lin Y.F."/>
            <person name="Hsu J.L."/>
            <person name="Li C.Y."/>
            <person name="Wang Z.W."/>
            <person name="Zhao X."/>
            <person name="Zhong W.Y."/>
            <person name="Ma X.K."/>
            <person name="Ma L."/>
            <person name="Huang J."/>
            <person name="Chen G.Z."/>
            <person name="Huang M.Z."/>
            <person name="Huang L."/>
            <person name="Peng D.H."/>
            <person name="Luo Y.B."/>
            <person name="Zou S.Q."/>
            <person name="Chen S.P."/>
            <person name="Lan S."/>
            <person name="Tsai W.C."/>
            <person name="Van de Peer Y."/>
            <person name="Liu Z.J."/>
        </authorList>
    </citation>
    <scope>NUCLEOTIDE SEQUENCE [LARGE SCALE GENOMIC DNA]</scope>
    <source>
        <strain evidence="2">Lor287</strain>
    </source>
</reference>
<organism evidence="2 3">
    <name type="scientific">Platanthera zijinensis</name>
    <dbReference type="NCBI Taxonomy" id="2320716"/>
    <lineage>
        <taxon>Eukaryota</taxon>
        <taxon>Viridiplantae</taxon>
        <taxon>Streptophyta</taxon>
        <taxon>Embryophyta</taxon>
        <taxon>Tracheophyta</taxon>
        <taxon>Spermatophyta</taxon>
        <taxon>Magnoliopsida</taxon>
        <taxon>Liliopsida</taxon>
        <taxon>Asparagales</taxon>
        <taxon>Orchidaceae</taxon>
        <taxon>Orchidoideae</taxon>
        <taxon>Orchideae</taxon>
        <taxon>Orchidinae</taxon>
        <taxon>Platanthera</taxon>
    </lineage>
</organism>
<feature type="domain" description="DUF4283" evidence="1">
    <location>
        <begin position="71"/>
        <end position="148"/>
    </location>
</feature>
<comment type="caution">
    <text evidence="2">The sequence shown here is derived from an EMBL/GenBank/DDBJ whole genome shotgun (WGS) entry which is preliminary data.</text>
</comment>
<evidence type="ECO:0000313" key="2">
    <source>
        <dbReference type="EMBL" id="KAK8915964.1"/>
    </source>
</evidence>
<evidence type="ECO:0000313" key="3">
    <source>
        <dbReference type="Proteomes" id="UP001418222"/>
    </source>
</evidence>
<keyword evidence="3" id="KW-1185">Reference proteome</keyword>
<dbReference type="InterPro" id="IPR040256">
    <property type="entry name" value="At4g02000-like"/>
</dbReference>
<evidence type="ECO:0000259" key="1">
    <source>
        <dbReference type="Pfam" id="PF14111"/>
    </source>
</evidence>
<dbReference type="EMBL" id="JBBWWQ010000020">
    <property type="protein sequence ID" value="KAK8915964.1"/>
    <property type="molecule type" value="Genomic_DNA"/>
</dbReference>
<dbReference type="Pfam" id="PF14111">
    <property type="entry name" value="DUF4283"/>
    <property type="match status" value="1"/>
</dbReference>
<proteinExistence type="predicted"/>
<gene>
    <name evidence="2" type="ORF">KSP39_PZI023309</name>
</gene>
<dbReference type="AlphaFoldDB" id="A0AAP0AUF9"/>
<protein>
    <recommendedName>
        <fullName evidence="1">DUF4283 domain-containing protein</fullName>
    </recommendedName>
</protein>
<dbReference type="PANTHER" id="PTHR31286:SF179">
    <property type="entry name" value="RNASE H TYPE-1 DOMAIN-CONTAINING PROTEIN"/>
    <property type="match status" value="1"/>
</dbReference>
<accession>A0AAP0AUF9</accession>
<sequence length="320" mass="35609">MLSPALLPCFRRPPCGFCGTCPDGFGSCVDLCSSGLWYEYSPPPRPISIVNDLPAILFTDEEIANLAKPFTLSLVGKLSARKPSMDSIRTLLNRLKLSGKYTTGTLDSRHMLITFTDENDYTRVFSQGVFYLGNSNLKMLKWTPGFNPIRECPVIPIWISLTGLKLEFYNQHTLLSIGRIFGKPLKLDDATLRMTRPSKARILVELDITAKHSDKIWLGSLRCGYAQTVVLENVPYYCGHYACLGHSEENCFILNPLLRPLRQARPLVESPRNADIPATFEIGSTSSLGEIAHPPPSMMVLDNPAPDLILSVEHPTTILE</sequence>
<dbReference type="PANTHER" id="PTHR31286">
    <property type="entry name" value="GLYCINE-RICH CELL WALL STRUCTURAL PROTEIN 1.8-LIKE"/>
    <property type="match status" value="1"/>
</dbReference>
<dbReference type="InterPro" id="IPR025558">
    <property type="entry name" value="DUF4283"/>
</dbReference>
<name>A0AAP0AUF9_9ASPA</name>